<accession>A0A395RRZ3</accession>
<sequence length="94" mass="10623">MSNTDGQQASVEAEYETQIEKLKKDLADKESELSDSQYSISVLEEALDTLRNLAEDIQFETIHDTIKMAIKRHEARRRMEMAESAATTRETSGG</sequence>
<dbReference type="Proteomes" id="UP000266234">
    <property type="component" value="Unassembled WGS sequence"/>
</dbReference>
<keyword evidence="1" id="KW-0175">Coiled coil</keyword>
<evidence type="ECO:0000256" key="1">
    <source>
        <dbReference type="SAM" id="Coils"/>
    </source>
</evidence>
<organism evidence="2 3">
    <name type="scientific">Fusarium longipes</name>
    <dbReference type="NCBI Taxonomy" id="694270"/>
    <lineage>
        <taxon>Eukaryota</taxon>
        <taxon>Fungi</taxon>
        <taxon>Dikarya</taxon>
        <taxon>Ascomycota</taxon>
        <taxon>Pezizomycotina</taxon>
        <taxon>Sordariomycetes</taxon>
        <taxon>Hypocreomycetidae</taxon>
        <taxon>Hypocreales</taxon>
        <taxon>Nectriaceae</taxon>
        <taxon>Fusarium</taxon>
    </lineage>
</organism>
<dbReference type="AlphaFoldDB" id="A0A395RRZ3"/>
<gene>
    <name evidence="2" type="ORF">FLONG3_10103</name>
</gene>
<reference evidence="2 3" key="1">
    <citation type="journal article" date="2018" name="PLoS Pathog.">
        <title>Evolution of structural diversity of trichothecenes, a family of toxins produced by plant pathogenic and entomopathogenic fungi.</title>
        <authorList>
            <person name="Proctor R.H."/>
            <person name="McCormick S.P."/>
            <person name="Kim H.S."/>
            <person name="Cardoza R.E."/>
            <person name="Stanley A.M."/>
            <person name="Lindo L."/>
            <person name="Kelly A."/>
            <person name="Brown D.W."/>
            <person name="Lee T."/>
            <person name="Vaughan M.M."/>
            <person name="Alexander N.J."/>
            <person name="Busman M."/>
            <person name="Gutierrez S."/>
        </authorList>
    </citation>
    <scope>NUCLEOTIDE SEQUENCE [LARGE SCALE GENOMIC DNA]</scope>
    <source>
        <strain evidence="2 3">NRRL 20695</strain>
    </source>
</reference>
<protein>
    <submittedName>
        <fullName evidence="2">Uncharacterized protein</fullName>
    </submittedName>
</protein>
<feature type="coiled-coil region" evidence="1">
    <location>
        <begin position="12"/>
        <end position="60"/>
    </location>
</feature>
<name>A0A395RRZ3_9HYPO</name>
<keyword evidence="3" id="KW-1185">Reference proteome</keyword>
<evidence type="ECO:0000313" key="2">
    <source>
        <dbReference type="EMBL" id="RGP62881.1"/>
    </source>
</evidence>
<comment type="caution">
    <text evidence="2">The sequence shown here is derived from an EMBL/GenBank/DDBJ whole genome shotgun (WGS) entry which is preliminary data.</text>
</comment>
<proteinExistence type="predicted"/>
<dbReference type="EMBL" id="PXOG01000279">
    <property type="protein sequence ID" value="RGP62881.1"/>
    <property type="molecule type" value="Genomic_DNA"/>
</dbReference>
<evidence type="ECO:0000313" key="3">
    <source>
        <dbReference type="Proteomes" id="UP000266234"/>
    </source>
</evidence>